<dbReference type="RefSeq" id="XP_066700413.1">
    <property type="nucleotide sequence ID" value="XM_066844301.1"/>
</dbReference>
<protein>
    <submittedName>
        <fullName evidence="2">Uncharacterized protein</fullName>
    </submittedName>
</protein>
<keyword evidence="3" id="KW-1185">Reference proteome</keyword>
<proteinExistence type="predicted"/>
<evidence type="ECO:0000313" key="2">
    <source>
        <dbReference type="EMBL" id="KAK7952351.1"/>
    </source>
</evidence>
<comment type="caution">
    <text evidence="2">The sequence shown here is derived from an EMBL/GenBank/DDBJ whole genome shotgun (WGS) entry which is preliminary data.</text>
</comment>
<evidence type="ECO:0000256" key="1">
    <source>
        <dbReference type="SAM" id="MobiDB-lite"/>
    </source>
</evidence>
<sequence length="217" mass="23632">MDNAEIIYVCELCGSFVAQTVPLSDREGPENDEIERLLELSPRTIEDSGGRAVWTPPTASLRRPWRRVPVSRDDCSRCSSGDDTAAATTAAAAADDDVSMLLRMPFERYKRLLEETRQLTVANRDYLLKGFMTAAEYYSSPLSSPAAAATNDNDPDSQALNPRPQLAGRLCVVTSIAPENPFVDAGDVTARETPIITLTPATRQTSPSSPCPATDFY</sequence>
<dbReference type="GeneID" id="92077363"/>
<accession>A0ABR1QF58</accession>
<name>A0ABR1QF58_9PEZI</name>
<feature type="compositionally biased region" description="Low complexity" evidence="1">
    <location>
        <begin position="143"/>
        <end position="152"/>
    </location>
</feature>
<organism evidence="2 3">
    <name type="scientific">Apiospora aurea</name>
    <dbReference type="NCBI Taxonomy" id="335848"/>
    <lineage>
        <taxon>Eukaryota</taxon>
        <taxon>Fungi</taxon>
        <taxon>Dikarya</taxon>
        <taxon>Ascomycota</taxon>
        <taxon>Pezizomycotina</taxon>
        <taxon>Sordariomycetes</taxon>
        <taxon>Xylariomycetidae</taxon>
        <taxon>Amphisphaeriales</taxon>
        <taxon>Apiosporaceae</taxon>
        <taxon>Apiospora</taxon>
    </lineage>
</organism>
<dbReference type="Proteomes" id="UP001391051">
    <property type="component" value="Unassembled WGS sequence"/>
</dbReference>
<reference evidence="2 3" key="1">
    <citation type="submission" date="2023-01" db="EMBL/GenBank/DDBJ databases">
        <title>Analysis of 21 Apiospora genomes using comparative genomics revels a genus with tremendous synthesis potential of carbohydrate active enzymes and secondary metabolites.</title>
        <authorList>
            <person name="Sorensen T."/>
        </authorList>
    </citation>
    <scope>NUCLEOTIDE SEQUENCE [LARGE SCALE GENOMIC DNA]</scope>
    <source>
        <strain evidence="2 3">CBS 24483</strain>
    </source>
</reference>
<dbReference type="EMBL" id="JAQQWE010000005">
    <property type="protein sequence ID" value="KAK7952351.1"/>
    <property type="molecule type" value="Genomic_DNA"/>
</dbReference>
<evidence type="ECO:0000313" key="3">
    <source>
        <dbReference type="Proteomes" id="UP001391051"/>
    </source>
</evidence>
<feature type="region of interest" description="Disordered" evidence="1">
    <location>
        <begin position="143"/>
        <end position="162"/>
    </location>
</feature>
<gene>
    <name evidence="2" type="ORF">PG986_008079</name>
</gene>